<dbReference type="InterPro" id="IPR039757">
    <property type="entry name" value="EIF2D"/>
</dbReference>
<name>A0A6J3MHV8_9PEZI</name>
<keyword evidence="5" id="KW-1185">Reference proteome</keyword>
<comment type="similarity">
    <text evidence="1">Belongs to the eIF2D family.</text>
</comment>
<dbReference type="Gene3D" id="3.30.780.10">
    <property type="entry name" value="SUI1-like domain"/>
    <property type="match status" value="1"/>
</dbReference>
<dbReference type="InterPro" id="IPR057429">
    <property type="entry name" value="WH_eIF2D"/>
</dbReference>
<feature type="domain" description="SUI1" evidence="3">
    <location>
        <begin position="554"/>
        <end position="632"/>
    </location>
</feature>
<dbReference type="SUPFAM" id="SSF47592">
    <property type="entry name" value="SWIB/MDM2 domain"/>
    <property type="match status" value="1"/>
</dbReference>
<dbReference type="Pfam" id="PF01253">
    <property type="entry name" value="SUI1"/>
    <property type="match status" value="1"/>
</dbReference>
<reference evidence="6" key="2">
    <citation type="submission" date="2020-04" db="EMBL/GenBank/DDBJ databases">
        <authorList>
            <consortium name="NCBI Genome Project"/>
        </authorList>
    </citation>
    <scope>NUCLEOTIDE SEQUENCE</scope>
    <source>
        <strain evidence="6">CBS 342.82</strain>
    </source>
</reference>
<dbReference type="Pfam" id="PF26292">
    <property type="entry name" value="PUA_elF2D"/>
    <property type="match status" value="1"/>
</dbReference>
<dbReference type="InterPro" id="IPR036877">
    <property type="entry name" value="SUI1_dom_sf"/>
</dbReference>
<evidence type="ECO:0000313" key="5">
    <source>
        <dbReference type="Proteomes" id="UP000504637"/>
    </source>
</evidence>
<feature type="region of interest" description="Disordered" evidence="2">
    <location>
        <begin position="258"/>
        <end position="282"/>
    </location>
</feature>
<dbReference type="PANTHER" id="PTHR12217:SF4">
    <property type="entry name" value="EUKARYOTIC TRANSLATION INITIATION FACTOR 2D"/>
    <property type="match status" value="1"/>
</dbReference>
<dbReference type="SUPFAM" id="SSF55159">
    <property type="entry name" value="eIF1-like"/>
    <property type="match status" value="1"/>
</dbReference>
<dbReference type="PROSITE" id="PS50890">
    <property type="entry name" value="PUA"/>
    <property type="match status" value="1"/>
</dbReference>
<dbReference type="CDD" id="cd21156">
    <property type="entry name" value="PUA_eIF2d-like"/>
    <property type="match status" value="1"/>
</dbReference>
<feature type="domain" description="DM2" evidence="4">
    <location>
        <begin position="439"/>
        <end position="527"/>
    </location>
</feature>
<dbReference type="GO" id="GO:0001731">
    <property type="term" value="P:formation of translation preinitiation complex"/>
    <property type="evidence" value="ECO:0007669"/>
    <property type="project" value="InterPro"/>
</dbReference>
<evidence type="ECO:0000313" key="6">
    <source>
        <dbReference type="RefSeq" id="XP_033464320.1"/>
    </source>
</evidence>
<proteinExistence type="inferred from homology"/>
<dbReference type="InterPro" id="IPR041366">
    <property type="entry name" value="Pre-PUA"/>
</dbReference>
<dbReference type="Proteomes" id="UP000504637">
    <property type="component" value="Unplaced"/>
</dbReference>
<dbReference type="SUPFAM" id="SSF88697">
    <property type="entry name" value="PUA domain-like"/>
    <property type="match status" value="1"/>
</dbReference>
<dbReference type="InterPro" id="IPR015947">
    <property type="entry name" value="PUA-like_sf"/>
</dbReference>
<dbReference type="CDD" id="cd11608">
    <property type="entry name" value="eIF2D_C"/>
    <property type="match status" value="1"/>
</dbReference>
<dbReference type="Gene3D" id="3.10.400.20">
    <property type="match status" value="1"/>
</dbReference>
<dbReference type="RefSeq" id="XP_033464320.1">
    <property type="nucleotide sequence ID" value="XM_033603674.1"/>
</dbReference>
<feature type="region of interest" description="Disordered" evidence="2">
    <location>
        <begin position="409"/>
        <end position="428"/>
    </location>
</feature>
<accession>A0A6J3MHV8</accession>
<protein>
    <submittedName>
        <fullName evidence="6">Uncharacterized protein</fullName>
    </submittedName>
</protein>
<dbReference type="InterPro" id="IPR003121">
    <property type="entry name" value="SWIB_MDM2_domain"/>
</dbReference>
<reference evidence="6" key="1">
    <citation type="submission" date="2020-01" db="EMBL/GenBank/DDBJ databases">
        <authorList>
            <consortium name="DOE Joint Genome Institute"/>
            <person name="Haridas S."/>
            <person name="Albert R."/>
            <person name="Binder M."/>
            <person name="Bloem J."/>
            <person name="Labutti K."/>
            <person name="Salamov A."/>
            <person name="Andreopoulos B."/>
            <person name="Baker S.E."/>
            <person name="Barry K."/>
            <person name="Bills G."/>
            <person name="Bluhm B.H."/>
            <person name="Cannon C."/>
            <person name="Castanera R."/>
            <person name="Culley D.E."/>
            <person name="Daum C."/>
            <person name="Ezra D."/>
            <person name="Gonzalez J.B."/>
            <person name="Henrissat B."/>
            <person name="Kuo A."/>
            <person name="Liang C."/>
            <person name="Lipzen A."/>
            <person name="Lutzoni F."/>
            <person name="Magnuson J."/>
            <person name="Mondo S."/>
            <person name="Nolan M."/>
            <person name="Ohm R."/>
            <person name="Pangilinan J."/>
            <person name="Park H.-J."/>
            <person name="Ramirez L."/>
            <person name="Alfaro M."/>
            <person name="Sun H."/>
            <person name="Tritt A."/>
            <person name="Yoshinaga Y."/>
            <person name="Zwiers L.-H."/>
            <person name="Turgeon B.G."/>
            <person name="Goodwin S.B."/>
            <person name="Spatafora J.W."/>
            <person name="Crous P.W."/>
            <person name="Grigoriev I.V."/>
        </authorList>
    </citation>
    <scope>NUCLEOTIDE SEQUENCE</scope>
    <source>
        <strain evidence="6">CBS 342.82</strain>
    </source>
</reference>
<dbReference type="Pfam" id="PF26291">
    <property type="entry name" value="SWIB_eIF2D"/>
    <property type="match status" value="1"/>
</dbReference>
<evidence type="ECO:0000259" key="3">
    <source>
        <dbReference type="PROSITE" id="PS50296"/>
    </source>
</evidence>
<dbReference type="InterPro" id="IPR048248">
    <property type="entry name" value="PUA_eIF2d-like"/>
</dbReference>
<gene>
    <name evidence="6" type="ORF">K489DRAFT_375373</name>
</gene>
<dbReference type="Pfam" id="PF25304">
    <property type="entry name" value="WHD_eIF2D"/>
    <property type="match status" value="1"/>
</dbReference>
<dbReference type="Pfam" id="PF17832">
    <property type="entry name" value="Pre-PUA"/>
    <property type="match status" value="1"/>
</dbReference>
<evidence type="ECO:0000256" key="1">
    <source>
        <dbReference type="ARBA" id="ARBA00010359"/>
    </source>
</evidence>
<dbReference type="FunFam" id="3.30.780.10:FF:000008">
    <property type="entry name" value="eukaryotic translation initiation factor 2D"/>
    <property type="match status" value="1"/>
</dbReference>
<dbReference type="PROSITE" id="PS51925">
    <property type="entry name" value="SWIB_MDM2"/>
    <property type="match status" value="1"/>
</dbReference>
<dbReference type="AlphaFoldDB" id="A0A6J3MHV8"/>
<dbReference type="InterPro" id="IPR001950">
    <property type="entry name" value="SUI1"/>
</dbReference>
<dbReference type="InterPro" id="IPR058886">
    <property type="entry name" value="SWIB_eIF2D"/>
</dbReference>
<dbReference type="InterPro" id="IPR039759">
    <property type="entry name" value="eIF2D_SUI1"/>
</dbReference>
<reference evidence="6" key="3">
    <citation type="submission" date="2025-08" db="UniProtKB">
        <authorList>
            <consortium name="RefSeq"/>
        </authorList>
    </citation>
    <scope>IDENTIFICATION</scope>
    <source>
        <strain evidence="6">CBS 342.82</strain>
    </source>
</reference>
<dbReference type="GO" id="GO:0003743">
    <property type="term" value="F:translation initiation factor activity"/>
    <property type="evidence" value="ECO:0007669"/>
    <property type="project" value="InterPro"/>
</dbReference>
<sequence>MFKKKFNIKALAPLRSSDRRKLADQIIDDYGLSSKNVAINVERSDEEKLEVTAARTALRNSILPENVQSARFTTTSGPDLKQSSGTLFVGNQEGEDARILWYQLDGKNFPSVYTAWRNADIVPLLHTPEVVVKKIQAGADLMTPGLAGGPPFPSRAVKGSVVAIASTDRPSVPMAIGVCEIDVSALQQVQGAKGHAVQSVHWVGDELWNFSTSGKSGRQPPEELTEWSQVLATDELVDHIDGVALQDAVEDGGVKLRDQAPEKPDEQTGAAKGLPSGANAEDQTKIEVQSELTQAEIDRAFRQAFLYGVYHHKTTNAGQKNFGIVYPVNQSALMSTLVQPFLPAFTPEQSQQLQIKKTSWKNIKKFVKSLDKERIIKSKDQDGNQTVILDIDFEDKAFVTFKPYKLPKKGPSENARGNEVAGSGEDGDESLGQKLRIITLYKPTLKQQSLFNAESGSKSSYSQAEVREYITKYVETENLVSANNKRIIALNPTLANAVFDGSGSLDKEVLAKGSVPRDALIDRVLHGMATSYAIIRNDADPNSVKAKSGTAPKVLITLEMRTGHKTVTKVSGLEAYHVNPRPLADELRKTCAGSTSVEPLAGAAKKNEKQVMEVMIQGPQKDAVLKALERRGVDKRWVEVLDKTKGKK</sequence>
<dbReference type="GeneID" id="54361474"/>
<dbReference type="PROSITE" id="PS50296">
    <property type="entry name" value="SUI1"/>
    <property type="match status" value="1"/>
</dbReference>
<evidence type="ECO:0000256" key="2">
    <source>
        <dbReference type="SAM" id="MobiDB-lite"/>
    </source>
</evidence>
<dbReference type="InterPro" id="IPR036885">
    <property type="entry name" value="SWIB_MDM2_dom_sf"/>
</dbReference>
<dbReference type="OrthoDB" id="199771at2759"/>
<dbReference type="PANTHER" id="PTHR12217">
    <property type="entry name" value="EUKARYOTIC TRANSLATION INITIATION FACTOR 2D"/>
    <property type="match status" value="1"/>
</dbReference>
<evidence type="ECO:0000259" key="4">
    <source>
        <dbReference type="PROSITE" id="PS51925"/>
    </source>
</evidence>
<organism evidence="6">
    <name type="scientific">Dissoconium aciculare CBS 342.82</name>
    <dbReference type="NCBI Taxonomy" id="1314786"/>
    <lineage>
        <taxon>Eukaryota</taxon>
        <taxon>Fungi</taxon>
        <taxon>Dikarya</taxon>
        <taxon>Ascomycota</taxon>
        <taxon>Pezizomycotina</taxon>
        <taxon>Dothideomycetes</taxon>
        <taxon>Dothideomycetidae</taxon>
        <taxon>Mycosphaerellales</taxon>
        <taxon>Dissoconiaceae</taxon>
        <taxon>Dissoconium</taxon>
    </lineage>
</organism>